<dbReference type="RefSeq" id="XP_007377448.1">
    <property type="nucleotide sequence ID" value="XM_007377386.1"/>
</dbReference>
<sequence>MNFSQIRISIEYGDGANYVLKYIKDIDISLATKFSLDRNNYNFFSDAIIENNYSIKELVISDNIFANFSLDIIPKLKGLEILIISSFTQEVLDSLHEFGVSKLQLKKLVLKNC</sequence>
<evidence type="ECO:0000313" key="1">
    <source>
        <dbReference type="EMBL" id="EGW30477.1"/>
    </source>
</evidence>
<name>G3AUA1_SPAPN</name>
<keyword evidence="2" id="KW-1185">Reference proteome</keyword>
<dbReference type="GeneID" id="18874692"/>
<gene>
    <name evidence="1" type="ORF">SPAPADRAFT_63300</name>
</gene>
<proteinExistence type="predicted"/>
<dbReference type="SUPFAM" id="SSF52047">
    <property type="entry name" value="RNI-like"/>
    <property type="match status" value="1"/>
</dbReference>
<evidence type="ECO:0000313" key="2">
    <source>
        <dbReference type="Proteomes" id="UP000000709"/>
    </source>
</evidence>
<dbReference type="EMBL" id="GL996505">
    <property type="protein sequence ID" value="EGW30477.1"/>
    <property type="molecule type" value="Genomic_DNA"/>
</dbReference>
<protein>
    <submittedName>
        <fullName evidence="1">Uncharacterized protein</fullName>
    </submittedName>
</protein>
<dbReference type="InParanoid" id="G3AUA1"/>
<organism evidence="2">
    <name type="scientific">Spathaspora passalidarum (strain NRRL Y-27907 / 11-Y1)</name>
    <dbReference type="NCBI Taxonomy" id="619300"/>
    <lineage>
        <taxon>Eukaryota</taxon>
        <taxon>Fungi</taxon>
        <taxon>Dikarya</taxon>
        <taxon>Ascomycota</taxon>
        <taxon>Saccharomycotina</taxon>
        <taxon>Pichiomycetes</taxon>
        <taxon>Debaryomycetaceae</taxon>
        <taxon>Spathaspora</taxon>
    </lineage>
</organism>
<dbReference type="KEGG" id="spaa:SPAPADRAFT_63300"/>
<dbReference type="HOGENOM" id="CLU_2139536_0_0_1"/>
<accession>G3AUA1</accession>
<reference evidence="1 2" key="1">
    <citation type="journal article" date="2011" name="Proc. Natl. Acad. Sci. U.S.A.">
        <title>Comparative genomics of xylose-fermenting fungi for enhanced biofuel production.</title>
        <authorList>
            <person name="Wohlbach D.J."/>
            <person name="Kuo A."/>
            <person name="Sato T.K."/>
            <person name="Potts K.M."/>
            <person name="Salamov A.A."/>
            <person name="LaButti K.M."/>
            <person name="Sun H."/>
            <person name="Clum A."/>
            <person name="Pangilinan J.L."/>
            <person name="Lindquist E.A."/>
            <person name="Lucas S."/>
            <person name="Lapidus A."/>
            <person name="Jin M."/>
            <person name="Gunawan C."/>
            <person name="Balan V."/>
            <person name="Dale B.E."/>
            <person name="Jeffries T.W."/>
            <person name="Zinkel R."/>
            <person name="Barry K.W."/>
            <person name="Grigoriev I.V."/>
            <person name="Gasch A.P."/>
        </authorList>
    </citation>
    <scope>NUCLEOTIDE SEQUENCE [LARGE SCALE GENOMIC DNA]</scope>
    <source>
        <strain evidence="2">NRRL Y-27907 / 11-Y1</strain>
    </source>
</reference>
<dbReference type="AlphaFoldDB" id="G3AUA1"/>
<dbReference type="Proteomes" id="UP000000709">
    <property type="component" value="Unassembled WGS sequence"/>
</dbReference>
<feature type="non-terminal residue" evidence="1">
    <location>
        <position position="113"/>
    </location>
</feature>